<dbReference type="CDD" id="cd00198">
    <property type="entry name" value="vWFA"/>
    <property type="match status" value="1"/>
</dbReference>
<protein>
    <submittedName>
        <fullName evidence="4">VWA domain-containing protein</fullName>
    </submittedName>
</protein>
<evidence type="ECO:0000259" key="3">
    <source>
        <dbReference type="PROSITE" id="PS50234"/>
    </source>
</evidence>
<feature type="compositionally biased region" description="Acidic residues" evidence="1">
    <location>
        <begin position="573"/>
        <end position="607"/>
    </location>
</feature>
<feature type="region of interest" description="Disordered" evidence="1">
    <location>
        <begin position="557"/>
        <end position="607"/>
    </location>
</feature>
<dbReference type="SMART" id="SM00327">
    <property type="entry name" value="VWA"/>
    <property type="match status" value="1"/>
</dbReference>
<organism evidence="4 5">
    <name type="scientific">Spartinivicinus poritis</name>
    <dbReference type="NCBI Taxonomy" id="2994640"/>
    <lineage>
        <taxon>Bacteria</taxon>
        <taxon>Pseudomonadati</taxon>
        <taxon>Pseudomonadota</taxon>
        <taxon>Gammaproteobacteria</taxon>
        <taxon>Oceanospirillales</taxon>
        <taxon>Zooshikellaceae</taxon>
        <taxon>Spartinivicinus</taxon>
    </lineage>
</organism>
<feature type="region of interest" description="Disordered" evidence="1">
    <location>
        <begin position="642"/>
        <end position="773"/>
    </location>
</feature>
<keyword evidence="2" id="KW-1133">Transmembrane helix</keyword>
<dbReference type="SUPFAM" id="SSF53300">
    <property type="entry name" value="vWA-like"/>
    <property type="match status" value="1"/>
</dbReference>
<feature type="compositionally biased region" description="Acidic residues" evidence="1">
    <location>
        <begin position="671"/>
        <end position="719"/>
    </location>
</feature>
<feature type="compositionally biased region" description="Acidic residues" evidence="1">
    <location>
        <begin position="739"/>
        <end position="765"/>
    </location>
</feature>
<name>A0ABT5UDQ1_9GAMM</name>
<dbReference type="Proteomes" id="UP001528823">
    <property type="component" value="Unassembled WGS sequence"/>
</dbReference>
<evidence type="ECO:0000256" key="2">
    <source>
        <dbReference type="SAM" id="Phobius"/>
    </source>
</evidence>
<dbReference type="EMBL" id="JAPMOU010000036">
    <property type="protein sequence ID" value="MDE1464496.1"/>
    <property type="molecule type" value="Genomic_DNA"/>
</dbReference>
<dbReference type="PANTHER" id="PTHR45737:SF6">
    <property type="entry name" value="VON WILLEBRAND FACTOR A DOMAIN-CONTAINING PROTEIN 5A"/>
    <property type="match status" value="1"/>
</dbReference>
<feature type="transmembrane region" description="Helical" evidence="2">
    <location>
        <begin position="34"/>
        <end position="54"/>
    </location>
</feature>
<dbReference type="PROSITE" id="PS50234">
    <property type="entry name" value="VWFA"/>
    <property type="match status" value="1"/>
</dbReference>
<evidence type="ECO:0000313" key="5">
    <source>
        <dbReference type="Proteomes" id="UP001528823"/>
    </source>
</evidence>
<feature type="domain" description="VWFA" evidence="3">
    <location>
        <begin position="69"/>
        <end position="250"/>
    </location>
</feature>
<comment type="caution">
    <text evidence="4">The sequence shown here is derived from an EMBL/GenBank/DDBJ whole genome shotgun (WGS) entry which is preliminary data.</text>
</comment>
<feature type="transmembrane region" description="Helical" evidence="2">
    <location>
        <begin position="613"/>
        <end position="634"/>
    </location>
</feature>
<evidence type="ECO:0000256" key="1">
    <source>
        <dbReference type="SAM" id="MobiDB-lite"/>
    </source>
</evidence>
<dbReference type="InterPro" id="IPR002035">
    <property type="entry name" value="VWF_A"/>
</dbReference>
<dbReference type="InterPro" id="IPR036465">
    <property type="entry name" value="vWFA_dom_sf"/>
</dbReference>
<sequence length="773" mass="86797">MTHRAGSIILASLFNPHLAVVKFIISTLRQGGRAFIPFLLLLLFRFIVVSAAFAEESDQSPSTQVAAADVRMLVDISGSMKINDPQNLRVPAIELMVELLPKGSKAGVWNFGQHIKPLVPYDEVNDKWRQQARQQVGKINSTGLFTNIREALNVAAFDRNTQAKQPRHIILLTDGMVDISKDPDKNKTERERIITEQIPVLSQAGYTIHTIALSSNSDRELMDTLAIETGGFSSEANDAEALTKLFLKALEQTAPAEQVPLKDNKFLVDSSVEEFTLLVFKPRLEAVTQLLSPDQTLYSKDNITDDIKWHSTDQYDLVTVQKPYEGEWLLQAEPDPDNRVTIVSDLKLKVNEIPSNLFLGQEVELDFWFEEQGKTILKEEFLQVIQGSWRVYQTAKLISEQPIKGEDSLKEGHFTDLLKPFPELGDYRIELVIDANTFNRRYAKLVSVRQPFKIESELFNEDGQDKYLVVVKPRSQSIDRKSSKVIAQVRYPDGTKQLRPVPLYKDGRSWRFSIERLQQGQHKVFFNINAQAKDGQSLKIETAPIILNYPETQTATVEAGVAPEPEPEKAEQEVEPEEDTSTEAEQEPETEEQLDAEEEPEGEAEAAEDELGWITYAGIALGNILVLGGLFFAYKKLIKSGDEKLDDEAAESDKEGTGNEEKTSDEKPEVLEAELEEPDEPEPEPEEEPMAEDDDMEIELPADDLEDLTASEPVAEADEPPPAPSEAVDEEQAETKDQLDEDDIPTEDPEDLLNEDFDLSGGDESDEKKNKSE</sequence>
<proteinExistence type="predicted"/>
<keyword evidence="5" id="KW-1185">Reference proteome</keyword>
<accession>A0ABT5UDQ1</accession>
<dbReference type="Pfam" id="PF13768">
    <property type="entry name" value="VWA_3"/>
    <property type="match status" value="1"/>
</dbReference>
<dbReference type="RefSeq" id="WP_274690822.1">
    <property type="nucleotide sequence ID" value="NZ_JAPMOU010000036.1"/>
</dbReference>
<reference evidence="4 5" key="1">
    <citation type="submission" date="2022-11" db="EMBL/GenBank/DDBJ databases">
        <title>Spartinivicinus poritis sp. nov., isolated from scleractinian coral Porites lutea.</title>
        <authorList>
            <person name="Zhang G."/>
            <person name="Cai L."/>
            <person name="Wei Q."/>
        </authorList>
    </citation>
    <scope>NUCLEOTIDE SEQUENCE [LARGE SCALE GENOMIC DNA]</scope>
    <source>
        <strain evidence="4 5">A2-2</strain>
    </source>
</reference>
<evidence type="ECO:0000313" key="4">
    <source>
        <dbReference type="EMBL" id="MDE1464496.1"/>
    </source>
</evidence>
<gene>
    <name evidence="4" type="ORF">ORQ98_21265</name>
</gene>
<feature type="compositionally biased region" description="Basic and acidic residues" evidence="1">
    <location>
        <begin position="651"/>
        <end position="670"/>
    </location>
</feature>
<keyword evidence="2" id="KW-0472">Membrane</keyword>
<dbReference type="Gene3D" id="3.40.50.410">
    <property type="entry name" value="von Willebrand factor, type A domain"/>
    <property type="match status" value="1"/>
</dbReference>
<keyword evidence="2" id="KW-0812">Transmembrane</keyword>
<dbReference type="PANTHER" id="PTHR45737">
    <property type="entry name" value="VON WILLEBRAND FACTOR A DOMAIN-CONTAINING PROTEIN 5A"/>
    <property type="match status" value="1"/>
</dbReference>